<name>A0A8J2SYY8_9STRA</name>
<protein>
    <recommendedName>
        <fullName evidence="4">Secreted protein</fullName>
    </recommendedName>
</protein>
<evidence type="ECO:0000256" key="1">
    <source>
        <dbReference type="SAM" id="SignalP"/>
    </source>
</evidence>
<dbReference type="Proteomes" id="UP000789595">
    <property type="component" value="Unassembled WGS sequence"/>
</dbReference>
<evidence type="ECO:0000313" key="2">
    <source>
        <dbReference type="EMBL" id="CAH0375769.1"/>
    </source>
</evidence>
<dbReference type="EMBL" id="CAKKNE010000005">
    <property type="protein sequence ID" value="CAH0375769.1"/>
    <property type="molecule type" value="Genomic_DNA"/>
</dbReference>
<feature type="signal peptide" evidence="1">
    <location>
        <begin position="1"/>
        <end position="17"/>
    </location>
</feature>
<keyword evidence="1" id="KW-0732">Signal</keyword>
<reference evidence="2" key="1">
    <citation type="submission" date="2021-11" db="EMBL/GenBank/DDBJ databases">
        <authorList>
            <consortium name="Genoscope - CEA"/>
            <person name="William W."/>
        </authorList>
    </citation>
    <scope>NUCLEOTIDE SEQUENCE</scope>
</reference>
<evidence type="ECO:0008006" key="4">
    <source>
        <dbReference type="Google" id="ProtNLM"/>
    </source>
</evidence>
<gene>
    <name evidence="2" type="ORF">PECAL_5P03120</name>
</gene>
<comment type="caution">
    <text evidence="2">The sequence shown here is derived from an EMBL/GenBank/DDBJ whole genome shotgun (WGS) entry which is preliminary data.</text>
</comment>
<sequence length="129" mass="13498">MPCFACLICCFSITISACNFDFSAVFLAALAPFLAPWVTDSQKDFFCWGGSASAMVARRACAVVVICVVRATPLAQAVESLSCGEALATQGVPAAKTTCGTVTTAVASKRTSQRVVMSADVAQMRNFPN</sequence>
<feature type="non-terminal residue" evidence="2">
    <location>
        <position position="129"/>
    </location>
</feature>
<proteinExistence type="predicted"/>
<dbReference type="AlphaFoldDB" id="A0A8J2SYY8"/>
<evidence type="ECO:0000313" key="3">
    <source>
        <dbReference type="Proteomes" id="UP000789595"/>
    </source>
</evidence>
<accession>A0A8J2SYY8</accession>
<organism evidence="2 3">
    <name type="scientific">Pelagomonas calceolata</name>
    <dbReference type="NCBI Taxonomy" id="35677"/>
    <lineage>
        <taxon>Eukaryota</taxon>
        <taxon>Sar</taxon>
        <taxon>Stramenopiles</taxon>
        <taxon>Ochrophyta</taxon>
        <taxon>Pelagophyceae</taxon>
        <taxon>Pelagomonadales</taxon>
        <taxon>Pelagomonadaceae</taxon>
        <taxon>Pelagomonas</taxon>
    </lineage>
</organism>
<feature type="chain" id="PRO_5035276925" description="Secreted protein" evidence="1">
    <location>
        <begin position="18"/>
        <end position="129"/>
    </location>
</feature>
<keyword evidence="3" id="KW-1185">Reference proteome</keyword>